<dbReference type="GO" id="GO:0016020">
    <property type="term" value="C:membrane"/>
    <property type="evidence" value="ECO:0007669"/>
    <property type="project" value="UniProtKB-SubCell"/>
</dbReference>
<evidence type="ECO:0000256" key="8">
    <source>
        <dbReference type="ARBA" id="ARBA00023136"/>
    </source>
</evidence>
<dbReference type="Gene3D" id="1.20.1070.10">
    <property type="entry name" value="Rhodopsin 7-helix transmembrane proteins"/>
    <property type="match status" value="1"/>
</dbReference>
<keyword evidence="3 12" id="KW-0919">Taste</keyword>
<accession>A0A6J0SDR7</accession>
<dbReference type="KEGG" id="pvt:110071033"/>
<keyword evidence="5 12" id="KW-0812">Transmembrane</keyword>
<dbReference type="SUPFAM" id="SSF81321">
    <property type="entry name" value="Family A G protein-coupled receptor-like"/>
    <property type="match status" value="1"/>
</dbReference>
<comment type="similarity">
    <text evidence="2 11">Belongs to the G-protein coupled receptor T2R family.</text>
</comment>
<dbReference type="OrthoDB" id="8876749at2759"/>
<evidence type="ECO:0000256" key="9">
    <source>
        <dbReference type="ARBA" id="ARBA00023170"/>
    </source>
</evidence>
<dbReference type="PANTHER" id="PTHR11394:SF47">
    <property type="entry name" value="TASTE RECEPTOR TYPE 2 MEMBER 40"/>
    <property type="match status" value="1"/>
</dbReference>
<name>A0A6J0SDR7_9SAUR</name>
<dbReference type="PANTHER" id="PTHR11394">
    <property type="entry name" value="TASTE RECEPTOR TYPE 2"/>
    <property type="match status" value="1"/>
</dbReference>
<feature type="transmembrane region" description="Helical" evidence="13">
    <location>
        <begin position="46"/>
        <end position="71"/>
    </location>
</feature>
<evidence type="ECO:0000256" key="1">
    <source>
        <dbReference type="ARBA" id="ARBA00004141"/>
    </source>
</evidence>
<evidence type="ECO:0000256" key="12">
    <source>
        <dbReference type="RuleBase" id="RU004424"/>
    </source>
</evidence>
<dbReference type="Pfam" id="PF05296">
    <property type="entry name" value="TAS2R"/>
    <property type="match status" value="1"/>
</dbReference>
<keyword evidence="9 12" id="KW-0675">Receptor</keyword>
<dbReference type="GO" id="GO:0033038">
    <property type="term" value="F:bitter taste receptor activity"/>
    <property type="evidence" value="ECO:0007669"/>
    <property type="project" value="InterPro"/>
</dbReference>
<feature type="transmembrane region" description="Helical" evidence="13">
    <location>
        <begin position="83"/>
        <end position="108"/>
    </location>
</feature>
<protein>
    <recommendedName>
        <fullName evidence="12">Taste receptor type 2</fullName>
    </recommendedName>
</protein>
<dbReference type="InParanoid" id="A0A6J0SDR7"/>
<keyword evidence="14" id="KW-1185">Reference proteome</keyword>
<evidence type="ECO:0000256" key="6">
    <source>
        <dbReference type="ARBA" id="ARBA00022989"/>
    </source>
</evidence>
<keyword evidence="10 12" id="KW-0807">Transducer</keyword>
<feature type="transmembrane region" description="Helical" evidence="13">
    <location>
        <begin position="128"/>
        <end position="149"/>
    </location>
</feature>
<evidence type="ECO:0000256" key="2">
    <source>
        <dbReference type="ARBA" id="ARBA00007376"/>
    </source>
</evidence>
<feature type="transmembrane region" description="Helical" evidence="13">
    <location>
        <begin position="181"/>
        <end position="206"/>
    </location>
</feature>
<dbReference type="AlphaFoldDB" id="A0A6J0SDR7"/>
<keyword evidence="6 13" id="KW-1133">Transmembrane helix</keyword>
<evidence type="ECO:0000313" key="14">
    <source>
        <dbReference type="Proteomes" id="UP001652642"/>
    </source>
</evidence>
<feature type="transmembrane region" description="Helical" evidence="13">
    <location>
        <begin position="6"/>
        <end position="26"/>
    </location>
</feature>
<organism evidence="14 15">
    <name type="scientific">Pogona vitticeps</name>
    <name type="common">central bearded dragon</name>
    <dbReference type="NCBI Taxonomy" id="103695"/>
    <lineage>
        <taxon>Eukaryota</taxon>
        <taxon>Metazoa</taxon>
        <taxon>Chordata</taxon>
        <taxon>Craniata</taxon>
        <taxon>Vertebrata</taxon>
        <taxon>Euteleostomi</taxon>
        <taxon>Lepidosauria</taxon>
        <taxon>Squamata</taxon>
        <taxon>Bifurcata</taxon>
        <taxon>Unidentata</taxon>
        <taxon>Episquamata</taxon>
        <taxon>Toxicofera</taxon>
        <taxon>Iguania</taxon>
        <taxon>Acrodonta</taxon>
        <taxon>Agamidae</taxon>
        <taxon>Amphibolurinae</taxon>
        <taxon>Pogona</taxon>
    </lineage>
</organism>
<evidence type="ECO:0000256" key="13">
    <source>
        <dbReference type="SAM" id="Phobius"/>
    </source>
</evidence>
<evidence type="ECO:0000256" key="4">
    <source>
        <dbReference type="ARBA" id="ARBA00022606"/>
    </source>
</evidence>
<keyword evidence="7 12" id="KW-0297">G-protein coupled receptor</keyword>
<gene>
    <name evidence="15" type="primary">LOC110071033</name>
</gene>
<comment type="subcellular location">
    <subcellularLocation>
        <location evidence="1 12">Membrane</location>
        <topology evidence="1 12">Multi-pass membrane protein</topology>
    </subcellularLocation>
</comment>
<keyword evidence="8 12" id="KW-0472">Membrane</keyword>
<reference evidence="14" key="1">
    <citation type="submission" date="2025-05" db="UniProtKB">
        <authorList>
            <consortium name="RefSeq"/>
        </authorList>
    </citation>
    <scope>NUCLEOTIDE SEQUENCE [LARGE SCALE GENOMIC DNA]</scope>
</reference>
<dbReference type="GO" id="GO:0004930">
    <property type="term" value="F:G protein-coupled receptor activity"/>
    <property type="evidence" value="ECO:0007669"/>
    <property type="project" value="UniProtKB-KW"/>
</dbReference>
<dbReference type="GeneID" id="110071033"/>
<evidence type="ECO:0000256" key="11">
    <source>
        <dbReference type="RuleBase" id="RU004423"/>
    </source>
</evidence>
<reference evidence="15" key="2">
    <citation type="submission" date="2025-08" db="UniProtKB">
        <authorList>
            <consortium name="RefSeq"/>
        </authorList>
    </citation>
    <scope>IDENTIFICATION</scope>
</reference>
<evidence type="ECO:0000256" key="3">
    <source>
        <dbReference type="ARBA" id="ARBA00022480"/>
    </source>
</evidence>
<sequence length="301" mass="34160">MPLLEIFLWAILVTVSIVGLLGNGFITAVNGHRWLRNRKMLPCDLLLTSLGTSRFLLQVISLVGCVLYYISSEISLGPYAGTVIHFSWIFLNMASLWCATWLSVFYCLKVTSFANPLFIWLKLRVNTLMPRLLGMSITVFTILFLPPFVDYSRKLCNYTGTLPANANHSEICKTIFASFDILQLIITSINFSINVSASILLLLSLWKHVRKLKKSSPGVKDLSTQVHINVMKPLLFSLFLYVFHFRGMILYRIGIFDLDKNESLFPELLLSFFPSAHSIILIVTNPKLKVSVCTLRKKRTS</sequence>
<evidence type="ECO:0000256" key="5">
    <source>
        <dbReference type="ARBA" id="ARBA00022692"/>
    </source>
</evidence>
<feature type="transmembrane region" description="Helical" evidence="13">
    <location>
        <begin position="268"/>
        <end position="288"/>
    </location>
</feature>
<keyword evidence="4 12" id="KW-0716">Sensory transduction</keyword>
<evidence type="ECO:0000313" key="15">
    <source>
        <dbReference type="RefSeq" id="XP_020634427.2"/>
    </source>
</evidence>
<evidence type="ECO:0000256" key="10">
    <source>
        <dbReference type="ARBA" id="ARBA00023224"/>
    </source>
</evidence>
<dbReference type="InterPro" id="IPR007960">
    <property type="entry name" value="TAS2R"/>
</dbReference>
<feature type="transmembrane region" description="Helical" evidence="13">
    <location>
        <begin position="234"/>
        <end position="256"/>
    </location>
</feature>
<dbReference type="Proteomes" id="UP001652642">
    <property type="component" value="Chromosome 2"/>
</dbReference>
<proteinExistence type="inferred from homology"/>
<dbReference type="RefSeq" id="XP_020634427.2">
    <property type="nucleotide sequence ID" value="XM_020778768.2"/>
</dbReference>
<evidence type="ECO:0000256" key="7">
    <source>
        <dbReference type="ARBA" id="ARBA00023040"/>
    </source>
</evidence>